<dbReference type="AlphaFoldDB" id="A0A9Q0RMP3"/>
<evidence type="ECO:0000313" key="2">
    <source>
        <dbReference type="EMBL" id="KAJ6221588.1"/>
    </source>
</evidence>
<protein>
    <submittedName>
        <fullName evidence="2">Uncharacterized protein</fullName>
    </submittedName>
</protein>
<evidence type="ECO:0000313" key="3">
    <source>
        <dbReference type="Proteomes" id="UP001142055"/>
    </source>
</evidence>
<proteinExistence type="predicted"/>
<feature type="chain" id="PRO_5040124007" evidence="1">
    <location>
        <begin position="24"/>
        <end position="282"/>
    </location>
</feature>
<dbReference type="Proteomes" id="UP001142055">
    <property type="component" value="Chromosome 1"/>
</dbReference>
<keyword evidence="1" id="KW-0732">Signal</keyword>
<gene>
    <name evidence="2" type="ORF">RDWZM_000133</name>
</gene>
<dbReference type="EMBL" id="JAPWDV010000001">
    <property type="protein sequence ID" value="KAJ6221588.1"/>
    <property type="molecule type" value="Genomic_DNA"/>
</dbReference>
<comment type="caution">
    <text evidence="2">The sequence shown here is derived from an EMBL/GenBank/DDBJ whole genome shotgun (WGS) entry which is preliminary data.</text>
</comment>
<feature type="signal peptide" evidence="1">
    <location>
        <begin position="1"/>
        <end position="23"/>
    </location>
</feature>
<reference evidence="2" key="1">
    <citation type="submission" date="2022-12" db="EMBL/GenBank/DDBJ databases">
        <title>Genome assemblies of Blomia tropicalis.</title>
        <authorList>
            <person name="Cui Y."/>
        </authorList>
    </citation>
    <scope>NUCLEOTIDE SEQUENCE</scope>
    <source>
        <tissue evidence="2">Adult mites</tissue>
    </source>
</reference>
<name>A0A9Q0RMP3_BLOTA</name>
<keyword evidence="3" id="KW-1185">Reference proteome</keyword>
<organism evidence="2 3">
    <name type="scientific">Blomia tropicalis</name>
    <name type="common">Mite</name>
    <dbReference type="NCBI Taxonomy" id="40697"/>
    <lineage>
        <taxon>Eukaryota</taxon>
        <taxon>Metazoa</taxon>
        <taxon>Ecdysozoa</taxon>
        <taxon>Arthropoda</taxon>
        <taxon>Chelicerata</taxon>
        <taxon>Arachnida</taxon>
        <taxon>Acari</taxon>
        <taxon>Acariformes</taxon>
        <taxon>Sarcoptiformes</taxon>
        <taxon>Astigmata</taxon>
        <taxon>Glycyphagoidea</taxon>
        <taxon>Echimyopodidae</taxon>
        <taxon>Blomia</taxon>
    </lineage>
</organism>
<sequence>MTRFTNHPLILFLLFGFFIATYGYKANRQSTALAPVGSTSVGTLRKILIPAIQSLIGAPLRLFRQLIAEIGNFLRSHNFRELYDIKFLQSMFSRLPNRLFTYWDTLMSMEQQCIHRTLCDLADYTSGQIPKWAEQIALVYLNAFSHSNQYYQVIVHGLTAHKCAIMYDECDPDQFLNRIRTNVSHTIVTTVNPMTDAFNHLINVTSSTIDSLAVDDGKSLVSGIEEEDDEHELDSRTNEVEQPMSNHFVHQPMHFLPPQPQPMMINHHHRNFNQPMPIMRHN</sequence>
<evidence type="ECO:0000256" key="1">
    <source>
        <dbReference type="SAM" id="SignalP"/>
    </source>
</evidence>
<accession>A0A9Q0RMP3</accession>